<feature type="region of interest" description="Disordered" evidence="1">
    <location>
        <begin position="24"/>
        <end position="46"/>
    </location>
</feature>
<feature type="chain" id="PRO_5045810571" evidence="2">
    <location>
        <begin position="26"/>
        <end position="341"/>
    </location>
</feature>
<name>A0ABW0YRX6_9ACTN</name>
<reference evidence="5" key="1">
    <citation type="journal article" date="2019" name="Int. J. Syst. Evol. Microbiol.">
        <title>The Global Catalogue of Microorganisms (GCM) 10K type strain sequencing project: providing services to taxonomists for standard genome sequencing and annotation.</title>
        <authorList>
            <consortium name="The Broad Institute Genomics Platform"/>
            <consortium name="The Broad Institute Genome Sequencing Center for Infectious Disease"/>
            <person name="Wu L."/>
            <person name="Ma J."/>
        </authorList>
    </citation>
    <scope>NUCLEOTIDE SEQUENCE [LARGE SCALE GENOMIC DNA]</scope>
    <source>
        <strain evidence="5">CGMCC 4.7304</strain>
    </source>
</reference>
<feature type="domain" description="IPT/TIG" evidence="3">
    <location>
        <begin position="173"/>
        <end position="250"/>
    </location>
</feature>
<evidence type="ECO:0000313" key="5">
    <source>
        <dbReference type="Proteomes" id="UP001596083"/>
    </source>
</evidence>
<feature type="domain" description="IPT/TIG" evidence="3">
    <location>
        <begin position="259"/>
        <end position="340"/>
    </location>
</feature>
<evidence type="ECO:0000313" key="4">
    <source>
        <dbReference type="EMBL" id="MFC5719246.1"/>
    </source>
</evidence>
<dbReference type="Proteomes" id="UP001596083">
    <property type="component" value="Unassembled WGS sequence"/>
</dbReference>
<dbReference type="Pfam" id="PF01833">
    <property type="entry name" value="TIG"/>
    <property type="match status" value="1"/>
</dbReference>
<keyword evidence="2" id="KW-0732">Signal</keyword>
<organism evidence="4 5">
    <name type="scientific">Streptomyces gamaensis</name>
    <dbReference type="NCBI Taxonomy" id="1763542"/>
    <lineage>
        <taxon>Bacteria</taxon>
        <taxon>Bacillati</taxon>
        <taxon>Actinomycetota</taxon>
        <taxon>Actinomycetes</taxon>
        <taxon>Kitasatosporales</taxon>
        <taxon>Streptomycetaceae</taxon>
        <taxon>Streptomyces</taxon>
    </lineage>
</organism>
<proteinExistence type="predicted"/>
<evidence type="ECO:0000256" key="1">
    <source>
        <dbReference type="SAM" id="MobiDB-lite"/>
    </source>
</evidence>
<comment type="caution">
    <text evidence="4">The sequence shown here is derived from an EMBL/GenBank/DDBJ whole genome shotgun (WGS) entry which is preliminary data.</text>
</comment>
<dbReference type="Gene3D" id="2.60.40.10">
    <property type="entry name" value="Immunoglobulins"/>
    <property type="match status" value="2"/>
</dbReference>
<evidence type="ECO:0000259" key="3">
    <source>
        <dbReference type="SMART" id="SM00429"/>
    </source>
</evidence>
<dbReference type="InterPro" id="IPR013783">
    <property type="entry name" value="Ig-like_fold"/>
</dbReference>
<dbReference type="CDD" id="cd00102">
    <property type="entry name" value="IPT"/>
    <property type="match status" value="1"/>
</dbReference>
<accession>A0ABW0YRX6</accession>
<feature type="signal peptide" evidence="2">
    <location>
        <begin position="1"/>
        <end position="25"/>
    </location>
</feature>
<feature type="compositionally biased region" description="Low complexity" evidence="1">
    <location>
        <begin position="24"/>
        <end position="39"/>
    </location>
</feature>
<sequence>MRWAASFLTAACAALALTSGPAAVAADGPAPGSSGPDVAVDLSGLHPMKPGDNGNFSVSWTSVGTEDVTGVTRLTLDLPPGITTHGALMYSTPYDYVFSETVSPDGRHLDATFTGSIAPGRRHFMKVQFAAGPQLPTGTVTATVANSADTDPGNNVAMYDFGDPSRQATPQPEPVVTSLDTTTGPGAGGTAVTVRGRELGHGFVLFGDEPARGSCADTVCTVTAPGGSGTVPVDVVTPGGAVQAGTYAYTGAPLPPPPAPAVTHLSVRSGPERGGTTVHVFGTDLGTGTVRFGDRLAPHGSCGPQFCSATSPAGTGTVDVTVETAGGTSERTAADRFTYTP</sequence>
<dbReference type="InterPro" id="IPR002909">
    <property type="entry name" value="IPT_dom"/>
</dbReference>
<dbReference type="EMBL" id="JBHSPB010000002">
    <property type="protein sequence ID" value="MFC5719246.1"/>
    <property type="molecule type" value="Genomic_DNA"/>
</dbReference>
<dbReference type="RefSeq" id="WP_390314278.1">
    <property type="nucleotide sequence ID" value="NZ_JBHSPB010000002.1"/>
</dbReference>
<feature type="region of interest" description="Disordered" evidence="1">
    <location>
        <begin position="165"/>
        <end position="187"/>
    </location>
</feature>
<evidence type="ECO:0000256" key="2">
    <source>
        <dbReference type="SAM" id="SignalP"/>
    </source>
</evidence>
<dbReference type="SMART" id="SM00429">
    <property type="entry name" value="IPT"/>
    <property type="match status" value="2"/>
</dbReference>
<protein>
    <submittedName>
        <fullName evidence="4">IPT/TIG domain-containing protein</fullName>
    </submittedName>
</protein>
<keyword evidence="5" id="KW-1185">Reference proteome</keyword>
<dbReference type="SUPFAM" id="SSF81296">
    <property type="entry name" value="E set domains"/>
    <property type="match status" value="2"/>
</dbReference>
<dbReference type="InterPro" id="IPR014756">
    <property type="entry name" value="Ig_E-set"/>
</dbReference>
<gene>
    <name evidence="4" type="ORF">ACFP1Z_03480</name>
</gene>